<sequence>MRASERHASLPLGMVSPPKSERETDIKVKGTPFHSDRNKLSCSKRCFIFTYEGLPYLSKEEEKIILKHLKDNRFFTDISRNLELDDEKFVQHQCSEVSKWLSQSKEGTMYIDVKDPILRYIIHTELRLRFPDILTTNSLGNSNKLLIYRDESIDGALSVQKAELEENLMNHLLGYCFVRLGHWLANENSGVNKTATPTELLAAVSRYSNKVNLIRGAVPYMVAALLANYGSIDVKPVGRRAALVVASTQKTADKILKQFDSKNFRVSVYSPYRHSLAGRMAVWYSSDFGAARLDPCELRTVVPYTYTLSERSAELHERSQNILNLAKKFASHQRIGGHRCVASFRIGICWKGSGTMEREWVTGILTHWMKGNSGNYNFTSVFCDNMIRISPTESFHIRTPSVFTTAWLHYTSIQYSNIKIRCVHNLQDLMCNNGNDEPSNDLASASAEREHTRSQKREN</sequence>
<keyword evidence="3" id="KW-1185">Reference proteome</keyword>
<dbReference type="Proteomes" id="UP000299102">
    <property type="component" value="Unassembled WGS sequence"/>
</dbReference>
<comment type="caution">
    <text evidence="2">The sequence shown here is derived from an EMBL/GenBank/DDBJ whole genome shotgun (WGS) entry which is preliminary data.</text>
</comment>
<organism evidence="2 3">
    <name type="scientific">Eumeta variegata</name>
    <name type="common">Bagworm moth</name>
    <name type="synonym">Eumeta japonica</name>
    <dbReference type="NCBI Taxonomy" id="151549"/>
    <lineage>
        <taxon>Eukaryota</taxon>
        <taxon>Metazoa</taxon>
        <taxon>Ecdysozoa</taxon>
        <taxon>Arthropoda</taxon>
        <taxon>Hexapoda</taxon>
        <taxon>Insecta</taxon>
        <taxon>Pterygota</taxon>
        <taxon>Neoptera</taxon>
        <taxon>Endopterygota</taxon>
        <taxon>Lepidoptera</taxon>
        <taxon>Glossata</taxon>
        <taxon>Ditrysia</taxon>
        <taxon>Tineoidea</taxon>
        <taxon>Psychidae</taxon>
        <taxon>Oiketicinae</taxon>
        <taxon>Eumeta</taxon>
    </lineage>
</organism>
<evidence type="ECO:0000256" key="1">
    <source>
        <dbReference type="SAM" id="MobiDB-lite"/>
    </source>
</evidence>
<feature type="region of interest" description="Disordered" evidence="1">
    <location>
        <begin position="438"/>
        <end position="459"/>
    </location>
</feature>
<dbReference type="GO" id="GO:0004527">
    <property type="term" value="F:exonuclease activity"/>
    <property type="evidence" value="ECO:0007669"/>
    <property type="project" value="UniProtKB-KW"/>
</dbReference>
<gene>
    <name evidence="2" type="primary">PNLDC1</name>
    <name evidence="2" type="ORF">EVAR_94276_1</name>
</gene>
<dbReference type="OrthoDB" id="414075at2759"/>
<keyword evidence="2" id="KW-0378">Hydrolase</keyword>
<protein>
    <submittedName>
        <fullName evidence="2">Pre-piRNA 3'-exonuclease trimmer</fullName>
    </submittedName>
</protein>
<dbReference type="EMBL" id="BGZK01000168">
    <property type="protein sequence ID" value="GBP24982.1"/>
    <property type="molecule type" value="Genomic_DNA"/>
</dbReference>
<evidence type="ECO:0000313" key="3">
    <source>
        <dbReference type="Proteomes" id="UP000299102"/>
    </source>
</evidence>
<accession>A0A4C1UG74</accession>
<dbReference type="AlphaFoldDB" id="A0A4C1UG74"/>
<reference evidence="2 3" key="1">
    <citation type="journal article" date="2019" name="Commun. Biol.">
        <title>The bagworm genome reveals a unique fibroin gene that provides high tensile strength.</title>
        <authorList>
            <person name="Kono N."/>
            <person name="Nakamura H."/>
            <person name="Ohtoshi R."/>
            <person name="Tomita M."/>
            <person name="Numata K."/>
            <person name="Arakawa K."/>
        </authorList>
    </citation>
    <scope>NUCLEOTIDE SEQUENCE [LARGE SCALE GENOMIC DNA]</scope>
</reference>
<keyword evidence="2" id="KW-0540">Nuclease</keyword>
<keyword evidence="2" id="KW-0269">Exonuclease</keyword>
<feature type="compositionally biased region" description="Basic and acidic residues" evidence="1">
    <location>
        <begin position="447"/>
        <end position="459"/>
    </location>
</feature>
<proteinExistence type="predicted"/>
<name>A0A4C1UG74_EUMVA</name>
<feature type="region of interest" description="Disordered" evidence="1">
    <location>
        <begin position="1"/>
        <end position="25"/>
    </location>
</feature>
<evidence type="ECO:0000313" key="2">
    <source>
        <dbReference type="EMBL" id="GBP24982.1"/>
    </source>
</evidence>